<dbReference type="GO" id="GO:0016020">
    <property type="term" value="C:membrane"/>
    <property type="evidence" value="ECO:0007669"/>
    <property type="project" value="InterPro"/>
</dbReference>
<dbReference type="Gene3D" id="3.90.70.10">
    <property type="entry name" value="Cysteine proteinases"/>
    <property type="match status" value="1"/>
</dbReference>
<dbReference type="GO" id="GO:0005524">
    <property type="term" value="F:ATP binding"/>
    <property type="evidence" value="ECO:0007669"/>
    <property type="project" value="InterPro"/>
</dbReference>
<dbReference type="InterPro" id="IPR005074">
    <property type="entry name" value="Peptidase_C39"/>
</dbReference>
<dbReference type="GO" id="GO:0008233">
    <property type="term" value="F:peptidase activity"/>
    <property type="evidence" value="ECO:0007669"/>
    <property type="project" value="InterPro"/>
</dbReference>
<dbReference type="EMBL" id="VMBG01000003">
    <property type="protein sequence ID" value="TSJ75818.1"/>
    <property type="molecule type" value="Genomic_DNA"/>
</dbReference>
<keyword evidence="1" id="KW-1133">Transmembrane helix</keyword>
<dbReference type="Proteomes" id="UP000315648">
    <property type="component" value="Unassembled WGS sequence"/>
</dbReference>
<organism evidence="3 4">
    <name type="scientific">Rariglobus hedericola</name>
    <dbReference type="NCBI Taxonomy" id="2597822"/>
    <lineage>
        <taxon>Bacteria</taxon>
        <taxon>Pseudomonadati</taxon>
        <taxon>Verrucomicrobiota</taxon>
        <taxon>Opitutia</taxon>
        <taxon>Opitutales</taxon>
        <taxon>Opitutaceae</taxon>
        <taxon>Rariglobus</taxon>
    </lineage>
</organism>
<keyword evidence="1" id="KW-0472">Membrane</keyword>
<reference evidence="3 4" key="1">
    <citation type="submission" date="2019-07" db="EMBL/GenBank/DDBJ databases">
        <title>Description of 53C-WASEF.</title>
        <authorList>
            <person name="Pitt A."/>
            <person name="Hahn M.W."/>
        </authorList>
    </citation>
    <scope>NUCLEOTIDE SEQUENCE [LARGE SCALE GENOMIC DNA]</scope>
    <source>
        <strain evidence="3 4">53C-WASEF</strain>
    </source>
</reference>
<feature type="domain" description="Peptidase C39" evidence="2">
    <location>
        <begin position="135"/>
        <end position="257"/>
    </location>
</feature>
<feature type="transmembrane region" description="Helical" evidence="1">
    <location>
        <begin position="36"/>
        <end position="55"/>
    </location>
</feature>
<evidence type="ECO:0000256" key="1">
    <source>
        <dbReference type="SAM" id="Phobius"/>
    </source>
</evidence>
<proteinExistence type="predicted"/>
<evidence type="ECO:0000313" key="3">
    <source>
        <dbReference type="EMBL" id="TSJ75818.1"/>
    </source>
</evidence>
<sequence>MYPNYFGLICAALGLAVFAVTYRSASTLPIRKRWRWFILTAVLALPAGYNALYYLHWVPEAAWFYEIRSWPGIEGWVIPMGAAGGFWATLLHRRMLVLPLLATVGVSWGPFLKPVFGPLNTESLHQTWTHDVCIQSTLSSCGPASTATVLKALDVSAQEHEIARAAHTYVGGTEAWYLARYIRSRGLQARFAFNASSFPETMNLPAIVGVTVGGRGHFIAVIKRQGDVFDVGDPMIGPEKLTKAQLLRRYGFTGFVLEISGVEPKGLNP</sequence>
<evidence type="ECO:0000313" key="4">
    <source>
        <dbReference type="Proteomes" id="UP000315648"/>
    </source>
</evidence>
<name>A0A556QGQ4_9BACT</name>
<dbReference type="GO" id="GO:0006508">
    <property type="term" value="P:proteolysis"/>
    <property type="evidence" value="ECO:0007669"/>
    <property type="project" value="InterPro"/>
</dbReference>
<dbReference type="OrthoDB" id="6637574at2"/>
<keyword evidence="4" id="KW-1185">Reference proteome</keyword>
<comment type="caution">
    <text evidence="3">The sequence shown here is derived from an EMBL/GenBank/DDBJ whole genome shotgun (WGS) entry which is preliminary data.</text>
</comment>
<feature type="transmembrane region" description="Helical" evidence="1">
    <location>
        <begin position="75"/>
        <end position="91"/>
    </location>
</feature>
<dbReference type="RefSeq" id="WP_144354091.1">
    <property type="nucleotide sequence ID" value="NZ_CBCRVV010000004.1"/>
</dbReference>
<dbReference type="AlphaFoldDB" id="A0A556QGQ4"/>
<evidence type="ECO:0000259" key="2">
    <source>
        <dbReference type="PROSITE" id="PS50990"/>
    </source>
</evidence>
<protein>
    <recommendedName>
        <fullName evidence="2">Peptidase C39 domain-containing protein</fullName>
    </recommendedName>
</protein>
<keyword evidence="1" id="KW-0812">Transmembrane</keyword>
<dbReference type="PROSITE" id="PS50990">
    <property type="entry name" value="PEPTIDASE_C39"/>
    <property type="match status" value="1"/>
</dbReference>
<feature type="transmembrane region" description="Helical" evidence="1">
    <location>
        <begin position="6"/>
        <end position="24"/>
    </location>
</feature>
<dbReference type="Pfam" id="PF03412">
    <property type="entry name" value="Peptidase_C39"/>
    <property type="match status" value="1"/>
</dbReference>
<accession>A0A556QGQ4</accession>
<gene>
    <name evidence="3" type="ORF">FPL22_16295</name>
</gene>